<dbReference type="EMBL" id="LRBV02000008">
    <property type="status" value="NOT_ANNOTATED_CDS"/>
    <property type="molecule type" value="Genomic_DNA"/>
</dbReference>
<dbReference type="Proteomes" id="UP000594261">
    <property type="component" value="Chromosome 8"/>
</dbReference>
<dbReference type="AlphaFoldDB" id="A0A7N2ME00"/>
<keyword evidence="4" id="KW-0175">Coiled coil</keyword>
<name>A0A7N2ME00_QUELO</name>
<dbReference type="InterPro" id="IPR051348">
    <property type="entry name" value="U-box_ubiquitin_ligases"/>
</dbReference>
<dbReference type="GO" id="GO:0061630">
    <property type="term" value="F:ubiquitin protein ligase activity"/>
    <property type="evidence" value="ECO:0007669"/>
    <property type="project" value="UniProtKB-EC"/>
</dbReference>
<dbReference type="InParanoid" id="A0A7N2ME00"/>
<reference evidence="5 6" key="1">
    <citation type="journal article" date="2016" name="G3 (Bethesda)">
        <title>First Draft Assembly and Annotation of the Genome of a California Endemic Oak Quercus lobata Nee (Fagaceae).</title>
        <authorList>
            <person name="Sork V.L."/>
            <person name="Fitz-Gibbon S.T."/>
            <person name="Puiu D."/>
            <person name="Crepeau M."/>
            <person name="Gugger P.F."/>
            <person name="Sherman R."/>
            <person name="Stevens K."/>
            <person name="Langley C.H."/>
            <person name="Pellegrini M."/>
            <person name="Salzberg S.L."/>
        </authorList>
    </citation>
    <scope>NUCLEOTIDE SEQUENCE [LARGE SCALE GENOMIC DNA]</scope>
    <source>
        <strain evidence="5 6">cv. SW786</strain>
    </source>
</reference>
<keyword evidence="6" id="KW-1185">Reference proteome</keyword>
<protein>
    <recommendedName>
        <fullName evidence="2">RING-type E3 ubiquitin transferase</fullName>
        <ecNumber evidence="2">2.3.2.27</ecNumber>
    </recommendedName>
</protein>
<keyword evidence="3" id="KW-0833">Ubl conjugation pathway</keyword>
<evidence type="ECO:0000313" key="6">
    <source>
        <dbReference type="Proteomes" id="UP000594261"/>
    </source>
</evidence>
<dbReference type="Gramene" id="QL08p048475:mrna">
    <property type="protein sequence ID" value="QL08p048475:mrna"/>
    <property type="gene ID" value="QL08p048475"/>
</dbReference>
<proteinExistence type="predicted"/>
<evidence type="ECO:0000256" key="2">
    <source>
        <dbReference type="ARBA" id="ARBA00012483"/>
    </source>
</evidence>
<dbReference type="PANTHER" id="PTHR45647:SF100">
    <property type="entry name" value="U-BOX DOMAIN-CONTAINING PROTEIN 33"/>
    <property type="match status" value="1"/>
</dbReference>
<organism evidence="5 6">
    <name type="scientific">Quercus lobata</name>
    <name type="common">Valley oak</name>
    <dbReference type="NCBI Taxonomy" id="97700"/>
    <lineage>
        <taxon>Eukaryota</taxon>
        <taxon>Viridiplantae</taxon>
        <taxon>Streptophyta</taxon>
        <taxon>Embryophyta</taxon>
        <taxon>Tracheophyta</taxon>
        <taxon>Spermatophyta</taxon>
        <taxon>Magnoliopsida</taxon>
        <taxon>eudicotyledons</taxon>
        <taxon>Gunneridae</taxon>
        <taxon>Pentapetalae</taxon>
        <taxon>rosids</taxon>
        <taxon>fabids</taxon>
        <taxon>Fagales</taxon>
        <taxon>Fagaceae</taxon>
        <taxon>Quercus</taxon>
    </lineage>
</organism>
<reference evidence="5" key="2">
    <citation type="submission" date="2021-01" db="UniProtKB">
        <authorList>
            <consortium name="EnsemblPlants"/>
        </authorList>
    </citation>
    <scope>IDENTIFICATION</scope>
</reference>
<dbReference type="PANTHER" id="PTHR45647">
    <property type="entry name" value="OS02G0152300 PROTEIN"/>
    <property type="match status" value="1"/>
</dbReference>
<sequence>MEILITTAWGIWNNRNNIRQGATSKTASGIINDAHQYMTEYRKVASHPTPRQAITSPKFWKPPPPDWYKINVDATVFVEAGQCGLGVVIRNDSGQLMGALSKMLSTQISHRGRGLTGGNPCTQPRDNYSPANPANHLRAGASTDLRLSYLRQNDGQIPINPAQYSFCSETFGGSRTEVFSLGGIEELSAPCNSLYVMASSDEWVQFSRSYPPGSNYSACPSHQVVDIGQIPSVRTELGENVLKLGPLPESKENLNHSSPLSVLDGRIDDILYAQLEQAMAEAENARCEALQEAARLGKAAKNAIEATQRKEIEEALAKEKEKLIKMKKQRNEFMEELQIVLDKNSLFENQIAESDKIVKGLEQRIALAVEQLQNYKKEWDELQIEYCNALKEVQELRSKQGELLTGRPAIRITKDVLYALDVGKLKELLDPLAGDWPFKQAEQLAYLALRCCNPKQKNHPDLGLEVLTVLESMSTTCGVSSSTFLGSEENFKPPAYLVCPISHEVCNIHKWQRMVILTKQRL</sequence>
<evidence type="ECO:0000256" key="4">
    <source>
        <dbReference type="SAM" id="Coils"/>
    </source>
</evidence>
<dbReference type="EC" id="2.3.2.27" evidence="2"/>
<comment type="catalytic activity">
    <reaction evidence="1">
        <text>S-ubiquitinyl-[E2 ubiquitin-conjugating enzyme]-L-cysteine + [acceptor protein]-L-lysine = [E2 ubiquitin-conjugating enzyme]-L-cysteine + N(6)-ubiquitinyl-[acceptor protein]-L-lysine.</text>
        <dbReference type="EC" id="2.3.2.27"/>
    </reaction>
</comment>
<evidence type="ECO:0000256" key="3">
    <source>
        <dbReference type="ARBA" id="ARBA00022786"/>
    </source>
</evidence>
<accession>A0A7N2ME00</accession>
<evidence type="ECO:0000256" key="1">
    <source>
        <dbReference type="ARBA" id="ARBA00000900"/>
    </source>
</evidence>
<feature type="coiled-coil region" evidence="4">
    <location>
        <begin position="275"/>
        <end position="385"/>
    </location>
</feature>
<evidence type="ECO:0000313" key="5">
    <source>
        <dbReference type="EnsemblPlants" id="QL08p048475:mrna"/>
    </source>
</evidence>
<dbReference type="EnsemblPlants" id="QL08p048475:mrna">
    <property type="protein sequence ID" value="QL08p048475:mrna"/>
    <property type="gene ID" value="QL08p048475"/>
</dbReference>